<dbReference type="InterPro" id="IPR003131">
    <property type="entry name" value="T1-type_BTB"/>
</dbReference>
<organism evidence="2 3">
    <name type="scientific">Babesia gibsoni</name>
    <dbReference type="NCBI Taxonomy" id="33632"/>
    <lineage>
        <taxon>Eukaryota</taxon>
        <taxon>Sar</taxon>
        <taxon>Alveolata</taxon>
        <taxon>Apicomplexa</taxon>
        <taxon>Aconoidasida</taxon>
        <taxon>Piroplasmida</taxon>
        <taxon>Babesiidae</taxon>
        <taxon>Babesia</taxon>
    </lineage>
</organism>
<keyword evidence="3" id="KW-1185">Reference proteome</keyword>
<evidence type="ECO:0000313" key="3">
    <source>
        <dbReference type="Proteomes" id="UP001230268"/>
    </source>
</evidence>
<dbReference type="Gene3D" id="3.30.710.10">
    <property type="entry name" value="Potassium Channel Kv1.1, Chain A"/>
    <property type="match status" value="1"/>
</dbReference>
<gene>
    <name evidence="2" type="ORF">BgAZ_303630</name>
</gene>
<dbReference type="Proteomes" id="UP001230268">
    <property type="component" value="Unassembled WGS sequence"/>
</dbReference>
<dbReference type="AlphaFoldDB" id="A0AAD8P8V7"/>
<feature type="domain" description="Potassium channel tetramerisation-type BTB" evidence="1">
    <location>
        <begin position="44"/>
        <end position="151"/>
    </location>
</feature>
<dbReference type="GO" id="GO:0051260">
    <property type="term" value="P:protein homooligomerization"/>
    <property type="evidence" value="ECO:0007669"/>
    <property type="project" value="InterPro"/>
</dbReference>
<sequence>MIHATKKQRSGDGCSVSAAFHHGGIASPSFDSLQKSNMVLNGIVRLNVGGKIYMTMYRTLTNHQGSKLEAFFTQFFSQISRSLPVNLVSEGIVNTTGNSDAMYPTVFIDRDGDRFSHILNYLRDGDSAIPEDASIRRDLVHEARFYGLSHLENKLRSLVDVDCCGMQTPKATIKCDSSQNSFVGMNVEGLPTIIEPSPAPVLAQCNTCSKPLGRMTSITNVSALGNNYEDTQSYVNSQHSADEDIFSSQKSLLHMFDNDNIEESGVFFQTTPLSQMGKAEFCTTVEF</sequence>
<dbReference type="CDD" id="cd18316">
    <property type="entry name" value="BTB_POZ_KCTD-like"/>
    <property type="match status" value="1"/>
</dbReference>
<accession>A0AAD8P8V7</accession>
<dbReference type="Pfam" id="PF02214">
    <property type="entry name" value="BTB_2"/>
    <property type="match status" value="1"/>
</dbReference>
<evidence type="ECO:0000313" key="2">
    <source>
        <dbReference type="EMBL" id="KAK1442845.1"/>
    </source>
</evidence>
<dbReference type="PANTHER" id="PTHR14499:SF136">
    <property type="entry name" value="GH08630P"/>
    <property type="match status" value="1"/>
</dbReference>
<dbReference type="SUPFAM" id="SSF54695">
    <property type="entry name" value="POZ domain"/>
    <property type="match status" value="1"/>
</dbReference>
<evidence type="ECO:0000259" key="1">
    <source>
        <dbReference type="Pfam" id="PF02214"/>
    </source>
</evidence>
<comment type="caution">
    <text evidence="2">The sequence shown here is derived from an EMBL/GenBank/DDBJ whole genome shotgun (WGS) entry which is preliminary data.</text>
</comment>
<name>A0AAD8P8V7_BABGI</name>
<reference evidence="2" key="1">
    <citation type="submission" date="2023-08" db="EMBL/GenBank/DDBJ databases">
        <title>Draft sequence of the Babesia gibsoni genome.</title>
        <authorList>
            <person name="Yamagishi J.Y."/>
            <person name="Xuan X.X."/>
        </authorList>
    </citation>
    <scope>NUCLEOTIDE SEQUENCE</scope>
    <source>
        <strain evidence="2">Azabu</strain>
    </source>
</reference>
<protein>
    <recommendedName>
        <fullName evidence="1">Potassium channel tetramerisation-type BTB domain-containing protein</fullName>
    </recommendedName>
</protein>
<proteinExistence type="predicted"/>
<dbReference type="EMBL" id="JAVEPI010000003">
    <property type="protein sequence ID" value="KAK1442845.1"/>
    <property type="molecule type" value="Genomic_DNA"/>
</dbReference>
<dbReference type="PANTHER" id="PTHR14499">
    <property type="entry name" value="POTASSIUM CHANNEL TETRAMERIZATION DOMAIN-CONTAINING"/>
    <property type="match status" value="1"/>
</dbReference>
<dbReference type="InterPro" id="IPR011333">
    <property type="entry name" value="SKP1/BTB/POZ_sf"/>
</dbReference>